<name>A0ABR2N0H1_9ASPA</name>
<accession>A0ABR2N0H1</accession>
<reference evidence="2 3" key="1">
    <citation type="journal article" date="2022" name="Nat. Plants">
        <title>Genomes of leafy and leafless Platanthera orchids illuminate the evolution of mycoheterotrophy.</title>
        <authorList>
            <person name="Li M.H."/>
            <person name="Liu K.W."/>
            <person name="Li Z."/>
            <person name="Lu H.C."/>
            <person name="Ye Q.L."/>
            <person name="Zhang D."/>
            <person name="Wang J.Y."/>
            <person name="Li Y.F."/>
            <person name="Zhong Z.M."/>
            <person name="Liu X."/>
            <person name="Yu X."/>
            <person name="Liu D.K."/>
            <person name="Tu X.D."/>
            <person name="Liu B."/>
            <person name="Hao Y."/>
            <person name="Liao X.Y."/>
            <person name="Jiang Y.T."/>
            <person name="Sun W.H."/>
            <person name="Chen J."/>
            <person name="Chen Y.Q."/>
            <person name="Ai Y."/>
            <person name="Zhai J.W."/>
            <person name="Wu S.S."/>
            <person name="Zhou Z."/>
            <person name="Hsiao Y.Y."/>
            <person name="Wu W.L."/>
            <person name="Chen Y.Y."/>
            <person name="Lin Y.F."/>
            <person name="Hsu J.L."/>
            <person name="Li C.Y."/>
            <person name="Wang Z.W."/>
            <person name="Zhao X."/>
            <person name="Zhong W.Y."/>
            <person name="Ma X.K."/>
            <person name="Ma L."/>
            <person name="Huang J."/>
            <person name="Chen G.Z."/>
            <person name="Huang M.Z."/>
            <person name="Huang L."/>
            <person name="Peng D.H."/>
            <person name="Luo Y.B."/>
            <person name="Zou S.Q."/>
            <person name="Chen S.P."/>
            <person name="Lan S."/>
            <person name="Tsai W.C."/>
            <person name="Van de Peer Y."/>
            <person name="Liu Z.J."/>
        </authorList>
    </citation>
    <scope>NUCLEOTIDE SEQUENCE [LARGE SCALE GENOMIC DNA]</scope>
    <source>
        <strain evidence="2">Lor288</strain>
    </source>
</reference>
<evidence type="ECO:0000313" key="2">
    <source>
        <dbReference type="EMBL" id="KAK8969932.1"/>
    </source>
</evidence>
<dbReference type="PANTHER" id="PTHR33223:SF10">
    <property type="entry name" value="AMINOTRANSFERASE-LIKE PLANT MOBILE DOMAIN-CONTAINING PROTEIN"/>
    <property type="match status" value="1"/>
</dbReference>
<proteinExistence type="predicted"/>
<feature type="domain" description="Retrotransposon gag" evidence="1">
    <location>
        <begin position="22"/>
        <end position="94"/>
    </location>
</feature>
<gene>
    <name evidence="2" type="ORF">KSP40_PGU019130</name>
</gene>
<dbReference type="EMBL" id="JBBWWR010000002">
    <property type="protein sequence ID" value="KAK8969932.1"/>
    <property type="molecule type" value="Genomic_DNA"/>
</dbReference>
<dbReference type="InterPro" id="IPR005162">
    <property type="entry name" value="Retrotrans_gag_dom"/>
</dbReference>
<keyword evidence="3" id="KW-1185">Reference proteome</keyword>
<dbReference type="PANTHER" id="PTHR33223">
    <property type="entry name" value="CCHC-TYPE DOMAIN-CONTAINING PROTEIN"/>
    <property type="match status" value="1"/>
</dbReference>
<dbReference type="Proteomes" id="UP001412067">
    <property type="component" value="Unassembled WGS sequence"/>
</dbReference>
<sequence>MPSVSHHSEGENTHIVPLPAGGEINNFGELTRLFINQFIANRRIVRDPSHLSDIRQSEGESLKEFFCCFTSEARQILGFNPELLRGVFLGGLRPSGFYSALM</sequence>
<dbReference type="Pfam" id="PF03732">
    <property type="entry name" value="Retrotrans_gag"/>
    <property type="match status" value="1"/>
</dbReference>
<comment type="caution">
    <text evidence="2">The sequence shown here is derived from an EMBL/GenBank/DDBJ whole genome shotgun (WGS) entry which is preliminary data.</text>
</comment>
<evidence type="ECO:0000259" key="1">
    <source>
        <dbReference type="Pfam" id="PF03732"/>
    </source>
</evidence>
<protein>
    <recommendedName>
        <fullName evidence="1">Retrotransposon gag domain-containing protein</fullName>
    </recommendedName>
</protein>
<organism evidence="2 3">
    <name type="scientific">Platanthera guangdongensis</name>
    <dbReference type="NCBI Taxonomy" id="2320717"/>
    <lineage>
        <taxon>Eukaryota</taxon>
        <taxon>Viridiplantae</taxon>
        <taxon>Streptophyta</taxon>
        <taxon>Embryophyta</taxon>
        <taxon>Tracheophyta</taxon>
        <taxon>Spermatophyta</taxon>
        <taxon>Magnoliopsida</taxon>
        <taxon>Liliopsida</taxon>
        <taxon>Asparagales</taxon>
        <taxon>Orchidaceae</taxon>
        <taxon>Orchidoideae</taxon>
        <taxon>Orchideae</taxon>
        <taxon>Orchidinae</taxon>
        <taxon>Platanthera</taxon>
    </lineage>
</organism>
<evidence type="ECO:0000313" key="3">
    <source>
        <dbReference type="Proteomes" id="UP001412067"/>
    </source>
</evidence>